<proteinExistence type="predicted"/>
<dbReference type="EMBL" id="PDGH01000081">
    <property type="protein sequence ID" value="POB48152.1"/>
    <property type="molecule type" value="Genomic_DNA"/>
</dbReference>
<feature type="transmembrane region" description="Helical" evidence="1">
    <location>
        <begin position="92"/>
        <end position="115"/>
    </location>
</feature>
<keyword evidence="1" id="KW-0472">Membrane</keyword>
<evidence type="ECO:0000256" key="1">
    <source>
        <dbReference type="SAM" id="Phobius"/>
    </source>
</evidence>
<dbReference type="Proteomes" id="UP000237466">
    <property type="component" value="Unassembled WGS sequence"/>
</dbReference>
<protein>
    <submittedName>
        <fullName evidence="2">Transporter</fullName>
    </submittedName>
</protein>
<name>A0A2S3RMM7_VIBVL</name>
<accession>A0A2S3RMM7</accession>
<dbReference type="RefSeq" id="WP_011081302.1">
    <property type="nucleotide sequence ID" value="NZ_AP026553.1"/>
</dbReference>
<dbReference type="InterPro" id="IPR046513">
    <property type="entry name" value="DUF6691"/>
</dbReference>
<keyword evidence="1" id="KW-1133">Transmembrane helix</keyword>
<dbReference type="Pfam" id="PF20398">
    <property type="entry name" value="DUF6691"/>
    <property type="match status" value="1"/>
</dbReference>
<keyword evidence="1" id="KW-0812">Transmembrane</keyword>
<evidence type="ECO:0000313" key="3">
    <source>
        <dbReference type="Proteomes" id="UP000237466"/>
    </source>
</evidence>
<dbReference type="AlphaFoldDB" id="A0A2S3RMM7"/>
<organism evidence="2 3">
    <name type="scientific">Vibrio vulnificus</name>
    <dbReference type="NCBI Taxonomy" id="672"/>
    <lineage>
        <taxon>Bacteria</taxon>
        <taxon>Pseudomonadati</taxon>
        <taxon>Pseudomonadota</taxon>
        <taxon>Gammaproteobacteria</taxon>
        <taxon>Vibrionales</taxon>
        <taxon>Vibrionaceae</taxon>
        <taxon>Vibrio</taxon>
    </lineage>
</organism>
<feature type="transmembrane region" description="Helical" evidence="1">
    <location>
        <begin position="7"/>
        <end position="29"/>
    </location>
</feature>
<gene>
    <name evidence="2" type="ORF">CRN52_10505</name>
</gene>
<feature type="transmembrane region" description="Helical" evidence="1">
    <location>
        <begin position="121"/>
        <end position="144"/>
    </location>
</feature>
<feature type="transmembrane region" description="Helical" evidence="1">
    <location>
        <begin position="49"/>
        <end position="67"/>
    </location>
</feature>
<comment type="caution">
    <text evidence="2">The sequence shown here is derived from an EMBL/GenBank/DDBJ whole genome shotgun (WGS) entry which is preliminary data.</text>
</comment>
<reference evidence="2 3" key="1">
    <citation type="journal article" date="2018" name="Front. Microbiol.">
        <title>Phylogeny of Vibrio vulnificus from the Analysis of the Core-Genome: Implications for Intra-Species Taxonomy.</title>
        <authorList>
            <person name="Roig F.J."/>
            <person name="Gonzalez-Candelas F."/>
            <person name="Sanjuan E."/>
            <person name="Fouz B."/>
            <person name="Feil E.J."/>
            <person name="Llorens C."/>
            <person name="Baker-Austin C."/>
            <person name="Oliver J.D."/>
            <person name="Danin-Poleg Y."/>
            <person name="Gibas C.J."/>
            <person name="Kashi Y."/>
            <person name="Gulig P.A."/>
            <person name="Morrison S.S."/>
            <person name="Amaro C."/>
        </authorList>
    </citation>
    <scope>NUCLEOTIDE SEQUENCE [LARGE SCALE GENOMIC DNA]</scope>
    <source>
        <strain evidence="2 3">CECT4608</strain>
    </source>
</reference>
<evidence type="ECO:0000313" key="2">
    <source>
        <dbReference type="EMBL" id="POB48152.1"/>
    </source>
</evidence>
<sequence length="155" mass="16552">MNKMNNFVFRLTSLMAGILFGLGMAISGMTDPNKVIGFLDIAGQWDPSLMFVMGGALAVFMPGYFLLIRKQQKPLNAETFCLASQQTIDKRLVAGATIFGIGWGLAGICPGPAVASLGLGNIQIVLFFAAMMVGLGVTNLLICFKNAREVKTELA</sequence>